<feature type="domain" description="Bacterial type II secretion system protein E" evidence="3">
    <location>
        <begin position="358"/>
        <end position="558"/>
    </location>
</feature>
<dbReference type="RefSeq" id="WP_092920662.1">
    <property type="nucleotide sequence ID" value="NZ_FOYN01000002.1"/>
</dbReference>
<dbReference type="Proteomes" id="UP000198932">
    <property type="component" value="Unassembled WGS sequence"/>
</dbReference>
<dbReference type="Gene3D" id="3.40.50.300">
    <property type="entry name" value="P-loop containing nucleotide triphosphate hydrolases"/>
    <property type="match status" value="1"/>
</dbReference>
<gene>
    <name evidence="4" type="ORF">SAMN04487937_1205</name>
</gene>
<dbReference type="PANTHER" id="PTHR30486:SF6">
    <property type="entry name" value="TYPE IV PILUS RETRACTATION ATPASE PILT"/>
    <property type="match status" value="1"/>
</dbReference>
<dbReference type="Pfam" id="PF00437">
    <property type="entry name" value="T2SSE"/>
    <property type="match status" value="1"/>
</dbReference>
<dbReference type="SUPFAM" id="SSF52540">
    <property type="entry name" value="P-loop containing nucleoside triphosphate hydrolases"/>
    <property type="match status" value="1"/>
</dbReference>
<keyword evidence="5" id="KW-1185">Reference proteome</keyword>
<dbReference type="STRING" id="35743.SAMN04487937_1205"/>
<sequence length="674" mass="70331">MNLDLSAGVADGVGGTPLRALPWIDDDPGECRCDPTFREPVGTGVEDRVVLDVDADDCPGRGDLAASRDCLATVIAALTDRGADVIRTRHRGRERSYADGAADFLVAAGRFAERVEFHEERLADRVVREPLGAAREASGRAGSAKRIARETGLLSAVEELSGGGIEADGDRDLEGILRAHVGPTAATARVAAAPPPGATLVDRWTVPTGATVRLYAGDDSLRTYHLTPPTTDLNADAAATLAAARKRLLDDPGGGDRAPGRAVRAAADGGDPVADLTEILRRHTHGYGVFEHVFADERVSDATVTAPVAENPLRVVLDGERCRTNVRLPPEGAATLASRLRRSSGRAFSRATPTLDATIESETGRVRVAATTAPASDGLSFTFRRGDPEAWTLARLVSADTLTPAAAGLLSVAVERGVTGLIAGGRAAGKTTALGSLLWELPAGTRTVAIEDTPELPVDALADAGRDTQRLRVGDGAELAPADAVRTALRMGGGAITVGEVRGEEAQALYEAMRVGAAGETVLGTIHGEDPAAVEERVVTDLGVARSSFAATDLIAVLDYHRVESIVEVDDHDGGVSFDPLFERTDRGLVGTGRIDRGESRLIEGLGAPNESYAAVRDVVDSRSDRIREAVRAGRTAPRRYAGGDGVGGGTDETDDRSGGSHGGETPKRGGDER</sequence>
<dbReference type="PANTHER" id="PTHR30486">
    <property type="entry name" value="TWITCHING MOTILITY PROTEIN PILT"/>
    <property type="match status" value="1"/>
</dbReference>
<dbReference type="InterPro" id="IPR050921">
    <property type="entry name" value="T4SS_GSP_E_ATPase"/>
</dbReference>
<dbReference type="EMBL" id="FOYN01000002">
    <property type="protein sequence ID" value="SFR33453.1"/>
    <property type="molecule type" value="Genomic_DNA"/>
</dbReference>
<reference evidence="5" key="1">
    <citation type="submission" date="2016-10" db="EMBL/GenBank/DDBJ databases">
        <authorList>
            <person name="Varghese N."/>
            <person name="Submissions S."/>
        </authorList>
    </citation>
    <scope>NUCLEOTIDE SEQUENCE [LARGE SCALE GENOMIC DNA]</scope>
    <source>
        <strain evidence="5">RD 26</strain>
    </source>
</reference>
<dbReference type="InterPro" id="IPR001482">
    <property type="entry name" value="T2SS/T4SS_dom"/>
</dbReference>
<evidence type="ECO:0000313" key="5">
    <source>
        <dbReference type="Proteomes" id="UP000198932"/>
    </source>
</evidence>
<evidence type="ECO:0000256" key="1">
    <source>
        <dbReference type="ARBA" id="ARBA00006611"/>
    </source>
</evidence>
<protein>
    <submittedName>
        <fullName evidence="4">Type IV secretory pathway ATPase VirB11/Archaellum biosynthesis ATPase</fullName>
    </submittedName>
</protein>
<dbReference type="OrthoDB" id="31341at2157"/>
<organism evidence="4 5">
    <name type="scientific">Halorubrum sodomense</name>
    <dbReference type="NCBI Taxonomy" id="35743"/>
    <lineage>
        <taxon>Archaea</taxon>
        <taxon>Methanobacteriati</taxon>
        <taxon>Methanobacteriota</taxon>
        <taxon>Stenosarchaea group</taxon>
        <taxon>Halobacteria</taxon>
        <taxon>Halobacteriales</taxon>
        <taxon>Haloferacaceae</taxon>
        <taxon>Halorubrum</taxon>
    </lineage>
</organism>
<dbReference type="AlphaFoldDB" id="A0A1I6FU64"/>
<dbReference type="InterPro" id="IPR027417">
    <property type="entry name" value="P-loop_NTPase"/>
</dbReference>
<comment type="similarity">
    <text evidence="1">Belongs to the GSP E family.</text>
</comment>
<evidence type="ECO:0000256" key="2">
    <source>
        <dbReference type="SAM" id="MobiDB-lite"/>
    </source>
</evidence>
<accession>A0A1I6FU64</accession>
<dbReference type="GO" id="GO:0016887">
    <property type="term" value="F:ATP hydrolysis activity"/>
    <property type="evidence" value="ECO:0007669"/>
    <property type="project" value="InterPro"/>
</dbReference>
<evidence type="ECO:0000313" key="4">
    <source>
        <dbReference type="EMBL" id="SFR33453.1"/>
    </source>
</evidence>
<name>A0A1I6FU64_HALSD</name>
<feature type="compositionally biased region" description="Basic and acidic residues" evidence="2">
    <location>
        <begin position="665"/>
        <end position="674"/>
    </location>
</feature>
<dbReference type="Gene3D" id="3.30.450.380">
    <property type="match status" value="1"/>
</dbReference>
<feature type="region of interest" description="Disordered" evidence="2">
    <location>
        <begin position="630"/>
        <end position="674"/>
    </location>
</feature>
<proteinExistence type="inferred from homology"/>
<evidence type="ECO:0000259" key="3">
    <source>
        <dbReference type="Pfam" id="PF00437"/>
    </source>
</evidence>